<evidence type="ECO:0000256" key="1">
    <source>
        <dbReference type="SAM" id="Phobius"/>
    </source>
</evidence>
<keyword evidence="1" id="KW-0472">Membrane</keyword>
<feature type="transmembrane region" description="Helical" evidence="1">
    <location>
        <begin position="6"/>
        <end position="28"/>
    </location>
</feature>
<name>A0A6C0IJ19_9ZZZZ</name>
<evidence type="ECO:0000313" key="2">
    <source>
        <dbReference type="EMBL" id="QHT91523.1"/>
    </source>
</evidence>
<protein>
    <submittedName>
        <fullName evidence="2">Uncharacterized protein</fullName>
    </submittedName>
</protein>
<accession>A0A6C0IJ19</accession>
<organism evidence="2">
    <name type="scientific">viral metagenome</name>
    <dbReference type="NCBI Taxonomy" id="1070528"/>
    <lineage>
        <taxon>unclassified sequences</taxon>
        <taxon>metagenomes</taxon>
        <taxon>organismal metagenomes</taxon>
    </lineage>
</organism>
<keyword evidence="1" id="KW-0812">Transmembrane</keyword>
<proteinExistence type="predicted"/>
<dbReference type="EMBL" id="MN740165">
    <property type="protein sequence ID" value="QHT91523.1"/>
    <property type="molecule type" value="Genomic_DNA"/>
</dbReference>
<sequence>MKYKTILYSLLIFLLTILSIYFIAANVFNLKTIYNRGIAYDISSLNKQ</sequence>
<reference evidence="2" key="1">
    <citation type="journal article" date="2020" name="Nature">
        <title>Giant virus diversity and host interactions through global metagenomics.</title>
        <authorList>
            <person name="Schulz F."/>
            <person name="Roux S."/>
            <person name="Paez-Espino D."/>
            <person name="Jungbluth S."/>
            <person name="Walsh D.A."/>
            <person name="Denef V.J."/>
            <person name="McMahon K.D."/>
            <person name="Konstantinidis K.T."/>
            <person name="Eloe-Fadrosh E.A."/>
            <person name="Kyrpides N.C."/>
            <person name="Woyke T."/>
        </authorList>
    </citation>
    <scope>NUCLEOTIDE SEQUENCE</scope>
    <source>
        <strain evidence="2">GVMAG-M-3300023184-77</strain>
    </source>
</reference>
<dbReference type="AlphaFoldDB" id="A0A6C0IJ19"/>
<keyword evidence="1" id="KW-1133">Transmembrane helix</keyword>